<evidence type="ECO:0000256" key="1">
    <source>
        <dbReference type="SAM" id="MobiDB-lite"/>
    </source>
</evidence>
<dbReference type="AlphaFoldDB" id="A0A645FR55"/>
<dbReference type="EMBL" id="VSSQ01063927">
    <property type="protein sequence ID" value="MPN16915.1"/>
    <property type="molecule type" value="Genomic_DNA"/>
</dbReference>
<protein>
    <submittedName>
        <fullName evidence="2">Uncharacterized protein</fullName>
    </submittedName>
</protein>
<proteinExistence type="predicted"/>
<feature type="region of interest" description="Disordered" evidence="1">
    <location>
        <begin position="53"/>
        <end position="73"/>
    </location>
</feature>
<sequence length="238" mass="26408">MVFPQGKDARDIVFCKLVMKGYPISPCILPLFENGIVVIRKSLLQTLFHQAPKRGHDLRKRRDETVGQADAHSRKQPAFGFILPFQHMPGDGTHQPQINIIRRDTLLRPAKGQRSLRHGKHGLNPVRTMQVFDPQIEGVEPHGGWEGAQISHRQPAGGHMGGKAAHSGSGKRKLRNGGRIATFVGLYAAFQISVDLGVGTVIAHADSRHDSRRTDPKTQRVVPPRLMKASHRLRKIAP</sequence>
<evidence type="ECO:0000313" key="2">
    <source>
        <dbReference type="EMBL" id="MPN16915.1"/>
    </source>
</evidence>
<organism evidence="2">
    <name type="scientific">bioreactor metagenome</name>
    <dbReference type="NCBI Taxonomy" id="1076179"/>
    <lineage>
        <taxon>unclassified sequences</taxon>
        <taxon>metagenomes</taxon>
        <taxon>ecological metagenomes</taxon>
    </lineage>
</organism>
<comment type="caution">
    <text evidence="2">The sequence shown here is derived from an EMBL/GenBank/DDBJ whole genome shotgun (WGS) entry which is preliminary data.</text>
</comment>
<accession>A0A645FR55</accession>
<name>A0A645FR55_9ZZZZ</name>
<feature type="region of interest" description="Disordered" evidence="1">
    <location>
        <begin position="153"/>
        <end position="173"/>
    </location>
</feature>
<gene>
    <name evidence="2" type="ORF">SDC9_164263</name>
</gene>
<reference evidence="2" key="1">
    <citation type="submission" date="2019-08" db="EMBL/GenBank/DDBJ databases">
        <authorList>
            <person name="Kucharzyk K."/>
            <person name="Murdoch R.W."/>
            <person name="Higgins S."/>
            <person name="Loffler F."/>
        </authorList>
    </citation>
    <scope>NUCLEOTIDE SEQUENCE</scope>
</reference>